<protein>
    <submittedName>
        <fullName evidence="1">Acid proteases protein</fullName>
    </submittedName>
</protein>
<name>A0ACB7W291_DIOAL</name>
<keyword evidence="1" id="KW-0378">Hydrolase</keyword>
<evidence type="ECO:0000313" key="1">
    <source>
        <dbReference type="EMBL" id="KAH7681715.1"/>
    </source>
</evidence>
<dbReference type="Proteomes" id="UP000827976">
    <property type="component" value="Chromosome 5"/>
</dbReference>
<sequence>MRAHIRSHEAQDLYGMMQLAREVENEIEICGKKMTMSGSFFPSYGLRARAGSIWDITRSEDGVLRHSITASRPGAPRPPILGPALNANRRVYSSTGSKVDSATSSHHNSASSNLVTSHSKLNRKTRQYTQKEFQDLRAKGLCFRCHQPFHPLHQWPNKTFRALILGEEEEQDPSNISTSESGDFLSTLEDGAPQILQMELPCFAMTSNWKISTMKIMGSINASPVIIMIDSGASHCFISPTLVARLNLPNSMTPAFGVKLGDDHCRETHGVCRNTAISMPSISVTVDCYLFPLGGVDVILEISWLQTLGDVKVNWSKMTMAIAHNGDYMQIVGDPSLSNSSISCYSLHRLYDIEFTALLWSSVLGEVNSTIATSTVFFCRFASIA</sequence>
<organism evidence="1 2">
    <name type="scientific">Dioscorea alata</name>
    <name type="common">Purple yam</name>
    <dbReference type="NCBI Taxonomy" id="55571"/>
    <lineage>
        <taxon>Eukaryota</taxon>
        <taxon>Viridiplantae</taxon>
        <taxon>Streptophyta</taxon>
        <taxon>Embryophyta</taxon>
        <taxon>Tracheophyta</taxon>
        <taxon>Spermatophyta</taxon>
        <taxon>Magnoliopsida</taxon>
        <taxon>Liliopsida</taxon>
        <taxon>Dioscoreales</taxon>
        <taxon>Dioscoreaceae</taxon>
        <taxon>Dioscorea</taxon>
    </lineage>
</organism>
<dbReference type="EMBL" id="CM037015">
    <property type="protein sequence ID" value="KAH7681715.1"/>
    <property type="molecule type" value="Genomic_DNA"/>
</dbReference>
<proteinExistence type="predicted"/>
<accession>A0ACB7W291</accession>
<keyword evidence="1" id="KW-0645">Protease</keyword>
<gene>
    <name evidence="1" type="ORF">IHE45_05G074900</name>
</gene>
<evidence type="ECO:0000313" key="2">
    <source>
        <dbReference type="Proteomes" id="UP000827976"/>
    </source>
</evidence>
<comment type="caution">
    <text evidence="1">The sequence shown here is derived from an EMBL/GenBank/DDBJ whole genome shotgun (WGS) entry which is preliminary data.</text>
</comment>
<keyword evidence="2" id="KW-1185">Reference proteome</keyword>
<reference evidence="2" key="1">
    <citation type="journal article" date="2022" name="Nat. Commun.">
        <title>Chromosome evolution and the genetic basis of agronomically important traits in greater yam.</title>
        <authorList>
            <person name="Bredeson J.V."/>
            <person name="Lyons J.B."/>
            <person name="Oniyinde I.O."/>
            <person name="Okereke N.R."/>
            <person name="Kolade O."/>
            <person name="Nnabue I."/>
            <person name="Nwadili C.O."/>
            <person name="Hribova E."/>
            <person name="Parker M."/>
            <person name="Nwogha J."/>
            <person name="Shu S."/>
            <person name="Carlson J."/>
            <person name="Kariba R."/>
            <person name="Muthemba S."/>
            <person name="Knop K."/>
            <person name="Barton G.J."/>
            <person name="Sherwood A.V."/>
            <person name="Lopez-Montes A."/>
            <person name="Asiedu R."/>
            <person name="Jamnadass R."/>
            <person name="Muchugi A."/>
            <person name="Goodstein D."/>
            <person name="Egesi C.N."/>
            <person name="Featherston J."/>
            <person name="Asfaw A."/>
            <person name="Simpson G.G."/>
            <person name="Dolezel J."/>
            <person name="Hendre P.S."/>
            <person name="Van Deynze A."/>
            <person name="Kumar P.L."/>
            <person name="Obidiegwu J.E."/>
            <person name="Bhattacharjee R."/>
            <person name="Rokhsar D.S."/>
        </authorList>
    </citation>
    <scope>NUCLEOTIDE SEQUENCE [LARGE SCALE GENOMIC DNA]</scope>
    <source>
        <strain evidence="2">cv. TDa95/00328</strain>
    </source>
</reference>